<dbReference type="Pfam" id="PF13242">
    <property type="entry name" value="Hydrolase_like"/>
    <property type="match status" value="1"/>
</dbReference>
<dbReference type="InterPro" id="IPR004446">
    <property type="entry name" value="Heptose_bisP_phosphatase"/>
</dbReference>
<dbReference type="EMBL" id="MFAV01000001">
    <property type="protein sequence ID" value="OGD86956.1"/>
    <property type="molecule type" value="Genomic_DNA"/>
</dbReference>
<evidence type="ECO:0000256" key="8">
    <source>
        <dbReference type="PIRSR" id="PIRSR004682-1"/>
    </source>
</evidence>
<dbReference type="GO" id="GO:0005737">
    <property type="term" value="C:cytoplasm"/>
    <property type="evidence" value="ECO:0007669"/>
    <property type="project" value="UniProtKB-SubCell"/>
</dbReference>
<comment type="subcellular location">
    <subcellularLocation>
        <location evidence="1 7">Cytoplasm</location>
    </subcellularLocation>
</comment>
<comment type="caution">
    <text evidence="11">The sequence shown here is derived from an EMBL/GenBank/DDBJ whole genome shotgun (WGS) entry which is preliminary data.</text>
</comment>
<name>A0A1F5G514_9BACT</name>
<comment type="cofactor">
    <cofactor evidence="10">
        <name>Mg(2+)</name>
        <dbReference type="ChEBI" id="CHEBI:18420"/>
    </cofactor>
</comment>
<feature type="active site" description="Nucleophile" evidence="8">
    <location>
        <position position="9"/>
    </location>
</feature>
<comment type="similarity">
    <text evidence="7">Belongs to the gmhB family.</text>
</comment>
<dbReference type="EC" id="3.1.3.-" evidence="7"/>
<dbReference type="InterPro" id="IPR006549">
    <property type="entry name" value="HAD-SF_hydro_IIIA"/>
</dbReference>
<dbReference type="GO" id="GO:0016791">
    <property type="term" value="F:phosphatase activity"/>
    <property type="evidence" value="ECO:0007669"/>
    <property type="project" value="InterPro"/>
</dbReference>
<organism evidence="11 12">
    <name type="scientific">Candidatus Curtissbacteria bacterium RBG_16_39_7</name>
    <dbReference type="NCBI Taxonomy" id="1797707"/>
    <lineage>
        <taxon>Bacteria</taxon>
        <taxon>Candidatus Curtissiibacteriota</taxon>
    </lineage>
</organism>
<keyword evidence="10" id="KW-0862">Zinc</keyword>
<feature type="binding site" evidence="10">
    <location>
        <position position="142"/>
    </location>
    <ligand>
        <name>Mg(2+)</name>
        <dbReference type="ChEBI" id="CHEBI:18420"/>
    </ligand>
</feature>
<keyword evidence="2 7" id="KW-0963">Cytoplasm</keyword>
<evidence type="ECO:0000313" key="11">
    <source>
        <dbReference type="EMBL" id="OGD86956.1"/>
    </source>
</evidence>
<dbReference type="PANTHER" id="PTHR42891">
    <property type="entry name" value="D-GLYCERO-BETA-D-MANNO-HEPTOSE-1,7-BISPHOSPHATE 7-PHOSPHATASE"/>
    <property type="match status" value="1"/>
</dbReference>
<feature type="binding site" evidence="10">
    <location>
        <position position="115"/>
    </location>
    <ligand>
        <name>Zn(2+)</name>
        <dbReference type="ChEBI" id="CHEBI:29105"/>
    </ligand>
</feature>
<comment type="cofactor">
    <cofactor evidence="10">
        <name>Zn(2+)</name>
        <dbReference type="ChEBI" id="CHEBI:29105"/>
    </cofactor>
</comment>
<sequence>MKKRAIFLDRDGVINEMVHHQEFGIIDSPANPLEFKLLPGVGKALKKLKSLGFLLILISNQPGIAKRKFTLTLHKKINEKMKRNLAQNGVEFDGIYYCLHHPKAKDSKYRKICNCRKPKMGLIEKAEQDFDIDLKNSWFVGDGVDDVLVGNIVGIKMVLLATKKVDILKLLDEKNAKPDFFALDLQEACSIIEKRRMK</sequence>
<evidence type="ECO:0000256" key="4">
    <source>
        <dbReference type="ARBA" id="ARBA00022801"/>
    </source>
</evidence>
<keyword evidence="3 10" id="KW-0479">Metal-binding</keyword>
<evidence type="ECO:0000256" key="7">
    <source>
        <dbReference type="PIRNR" id="PIRNR004682"/>
    </source>
</evidence>
<dbReference type="AlphaFoldDB" id="A0A1F5G514"/>
<feature type="binding site" evidence="10">
    <location>
        <position position="98"/>
    </location>
    <ligand>
        <name>Zn(2+)</name>
        <dbReference type="ChEBI" id="CHEBI:29105"/>
    </ligand>
</feature>
<feature type="binding site" evidence="10">
    <location>
        <position position="100"/>
    </location>
    <ligand>
        <name>Zn(2+)</name>
        <dbReference type="ChEBI" id="CHEBI:29105"/>
    </ligand>
</feature>
<evidence type="ECO:0000256" key="10">
    <source>
        <dbReference type="PIRSR" id="PIRSR004682-4"/>
    </source>
</evidence>
<feature type="active site" description="Nucleophile" evidence="8">
    <location>
        <position position="11"/>
    </location>
</feature>
<dbReference type="SUPFAM" id="SSF56784">
    <property type="entry name" value="HAD-like"/>
    <property type="match status" value="1"/>
</dbReference>
<feature type="site" description="Stabilizes the phosphoryl group" evidence="9">
    <location>
        <position position="59"/>
    </location>
</feature>
<dbReference type="InterPro" id="IPR036412">
    <property type="entry name" value="HAD-like_sf"/>
</dbReference>
<feature type="site" description="Stabilizes the phosphoryl group" evidence="9">
    <location>
        <position position="117"/>
    </location>
</feature>
<evidence type="ECO:0000313" key="12">
    <source>
        <dbReference type="Proteomes" id="UP000176628"/>
    </source>
</evidence>
<feature type="binding site" evidence="10">
    <location>
        <position position="113"/>
    </location>
    <ligand>
        <name>Zn(2+)</name>
        <dbReference type="ChEBI" id="CHEBI:29105"/>
    </ligand>
</feature>
<evidence type="ECO:0000256" key="6">
    <source>
        <dbReference type="ARBA" id="ARBA00031828"/>
    </source>
</evidence>
<protein>
    <recommendedName>
        <fullName evidence="6 7">D,D-heptose 1,7-bisphosphate phosphatase</fullName>
        <ecNumber evidence="7">3.1.3.-</ecNumber>
    </recommendedName>
</protein>
<proteinExistence type="inferred from homology"/>
<evidence type="ECO:0000256" key="3">
    <source>
        <dbReference type="ARBA" id="ARBA00022723"/>
    </source>
</evidence>
<evidence type="ECO:0000256" key="9">
    <source>
        <dbReference type="PIRSR" id="PIRSR004682-3"/>
    </source>
</evidence>
<dbReference type="GO" id="GO:0046872">
    <property type="term" value="F:metal ion binding"/>
    <property type="evidence" value="ECO:0007669"/>
    <property type="project" value="UniProtKB-KW"/>
</dbReference>
<dbReference type="PIRSF" id="PIRSF004682">
    <property type="entry name" value="GmhB"/>
    <property type="match status" value="1"/>
</dbReference>
<accession>A0A1F5G514</accession>
<evidence type="ECO:0000256" key="2">
    <source>
        <dbReference type="ARBA" id="ARBA00022490"/>
    </source>
</evidence>
<dbReference type="Proteomes" id="UP000176628">
    <property type="component" value="Unassembled WGS sequence"/>
</dbReference>
<feature type="site" description="Contributes to substrate recognition" evidence="9">
    <location>
        <position position="116"/>
    </location>
</feature>
<dbReference type="InterPro" id="IPR023214">
    <property type="entry name" value="HAD_sf"/>
</dbReference>
<keyword evidence="4 7" id="KW-0378">Hydrolase</keyword>
<feature type="binding site" evidence="10">
    <location>
        <position position="9"/>
    </location>
    <ligand>
        <name>Mg(2+)</name>
        <dbReference type="ChEBI" id="CHEBI:18420"/>
    </ligand>
</feature>
<dbReference type="Gene3D" id="3.40.50.1000">
    <property type="entry name" value="HAD superfamily/HAD-like"/>
    <property type="match status" value="1"/>
</dbReference>
<dbReference type="NCBIfam" id="TIGR01656">
    <property type="entry name" value="Histidinol-ppas"/>
    <property type="match status" value="1"/>
</dbReference>
<evidence type="ECO:0000256" key="1">
    <source>
        <dbReference type="ARBA" id="ARBA00004496"/>
    </source>
</evidence>
<dbReference type="GO" id="GO:0005975">
    <property type="term" value="P:carbohydrate metabolic process"/>
    <property type="evidence" value="ECO:0007669"/>
    <property type="project" value="InterPro"/>
</dbReference>
<gene>
    <name evidence="11" type="ORF">A2Z23_01710</name>
</gene>
<reference evidence="11 12" key="1">
    <citation type="journal article" date="2016" name="Nat. Commun.">
        <title>Thousands of microbial genomes shed light on interconnected biogeochemical processes in an aquifer system.</title>
        <authorList>
            <person name="Anantharaman K."/>
            <person name="Brown C.T."/>
            <person name="Hug L.A."/>
            <person name="Sharon I."/>
            <person name="Castelle C.J."/>
            <person name="Probst A.J."/>
            <person name="Thomas B.C."/>
            <person name="Singh A."/>
            <person name="Wilkins M.J."/>
            <person name="Karaoz U."/>
            <person name="Brodie E.L."/>
            <person name="Williams K.H."/>
            <person name="Hubbard S.S."/>
            <person name="Banfield J.F."/>
        </authorList>
    </citation>
    <scope>NUCLEOTIDE SEQUENCE [LARGE SCALE GENOMIC DNA]</scope>
</reference>
<feature type="binding site" evidence="10">
    <location>
        <position position="11"/>
    </location>
    <ligand>
        <name>Mg(2+)</name>
        <dbReference type="ChEBI" id="CHEBI:18420"/>
    </ligand>
</feature>
<keyword evidence="5 7" id="KW-0119">Carbohydrate metabolism</keyword>
<dbReference type="InterPro" id="IPR006543">
    <property type="entry name" value="Histidinol-phos"/>
</dbReference>
<evidence type="ECO:0000256" key="5">
    <source>
        <dbReference type="ARBA" id="ARBA00023277"/>
    </source>
</evidence>
<dbReference type="NCBIfam" id="TIGR01662">
    <property type="entry name" value="HAD-SF-IIIA"/>
    <property type="match status" value="1"/>
</dbReference>
<dbReference type="PANTHER" id="PTHR42891:SF1">
    <property type="entry name" value="D-GLYCERO-BETA-D-MANNO-HEPTOSE-1,7-BISPHOSPHATE 7-PHOSPHATASE"/>
    <property type="match status" value="1"/>
</dbReference>
<keyword evidence="10" id="KW-0460">Magnesium</keyword>